<evidence type="ECO:0000313" key="7">
    <source>
        <dbReference type="Proteomes" id="UP001557470"/>
    </source>
</evidence>
<dbReference type="PRINTS" id="PR00454">
    <property type="entry name" value="ETSDOMAIN"/>
</dbReference>
<dbReference type="SUPFAM" id="SSF46785">
    <property type="entry name" value="Winged helix' DNA-binding domain"/>
    <property type="match status" value="1"/>
</dbReference>
<dbReference type="FunFam" id="1.10.10.10:FF:001050">
    <property type="entry name" value="Predicted protein"/>
    <property type="match status" value="1"/>
</dbReference>
<dbReference type="Pfam" id="PF00178">
    <property type="entry name" value="Ets"/>
    <property type="match status" value="1"/>
</dbReference>
<keyword evidence="3" id="KW-0539">Nucleus</keyword>
<reference evidence="6 7" key="1">
    <citation type="submission" date="2024-06" db="EMBL/GenBank/DDBJ databases">
        <authorList>
            <person name="Pan Q."/>
            <person name="Wen M."/>
            <person name="Jouanno E."/>
            <person name="Zahm M."/>
            <person name="Klopp C."/>
            <person name="Cabau C."/>
            <person name="Louis A."/>
            <person name="Berthelot C."/>
            <person name="Parey E."/>
            <person name="Roest Crollius H."/>
            <person name="Montfort J."/>
            <person name="Robinson-Rechavi M."/>
            <person name="Bouchez O."/>
            <person name="Lampietro C."/>
            <person name="Lopez Roques C."/>
            <person name="Donnadieu C."/>
            <person name="Postlethwait J."/>
            <person name="Bobe J."/>
            <person name="Verreycken H."/>
            <person name="Guiguen Y."/>
        </authorList>
    </citation>
    <scope>NUCLEOTIDE SEQUENCE [LARGE SCALE GENOMIC DNA]</scope>
    <source>
        <strain evidence="6">Up_M1</strain>
        <tissue evidence="6">Testis</tissue>
    </source>
</reference>
<dbReference type="InterPro" id="IPR046328">
    <property type="entry name" value="ETS_fam"/>
</dbReference>
<dbReference type="SUPFAM" id="SSF47769">
    <property type="entry name" value="SAM/Pointed domain"/>
    <property type="match status" value="1"/>
</dbReference>
<dbReference type="PROSITE" id="PS50061">
    <property type="entry name" value="ETS_DOMAIN_3"/>
    <property type="match status" value="1"/>
</dbReference>
<dbReference type="InterPro" id="IPR013761">
    <property type="entry name" value="SAM/pointed_sf"/>
</dbReference>
<proteinExistence type="inferred from homology"/>
<protein>
    <submittedName>
        <fullName evidence="6">Uncharacterized protein</fullName>
    </submittedName>
</protein>
<dbReference type="Gene3D" id="1.10.10.10">
    <property type="entry name" value="Winged helix-like DNA-binding domain superfamily/Winged helix DNA-binding domain"/>
    <property type="match status" value="1"/>
</dbReference>
<dbReference type="PROSITE" id="PS00346">
    <property type="entry name" value="ETS_DOMAIN_2"/>
    <property type="match status" value="1"/>
</dbReference>
<organism evidence="6 7">
    <name type="scientific">Umbra pygmaea</name>
    <name type="common">Eastern mudminnow</name>
    <dbReference type="NCBI Taxonomy" id="75934"/>
    <lineage>
        <taxon>Eukaryota</taxon>
        <taxon>Metazoa</taxon>
        <taxon>Chordata</taxon>
        <taxon>Craniata</taxon>
        <taxon>Vertebrata</taxon>
        <taxon>Euteleostomi</taxon>
        <taxon>Actinopterygii</taxon>
        <taxon>Neopterygii</taxon>
        <taxon>Teleostei</taxon>
        <taxon>Protacanthopterygii</taxon>
        <taxon>Esociformes</taxon>
        <taxon>Umbridae</taxon>
        <taxon>Umbra</taxon>
    </lineage>
</organism>
<evidence type="ECO:0000256" key="1">
    <source>
        <dbReference type="ARBA" id="ARBA00005562"/>
    </source>
</evidence>
<gene>
    <name evidence="6" type="ORF">UPYG_G00242820</name>
</gene>
<evidence type="ECO:0000256" key="2">
    <source>
        <dbReference type="ARBA" id="ARBA00023125"/>
    </source>
</evidence>
<dbReference type="InterPro" id="IPR036388">
    <property type="entry name" value="WH-like_DNA-bd_sf"/>
</dbReference>
<feature type="domain" description="PNT" evidence="5">
    <location>
        <begin position="29"/>
        <end position="115"/>
    </location>
</feature>
<evidence type="ECO:0000313" key="6">
    <source>
        <dbReference type="EMBL" id="KAL0970495.1"/>
    </source>
</evidence>
<keyword evidence="2 3" id="KW-0238">DNA-binding</keyword>
<dbReference type="SMART" id="SM00251">
    <property type="entry name" value="SAM_PNT"/>
    <property type="match status" value="1"/>
</dbReference>
<dbReference type="Proteomes" id="UP001557470">
    <property type="component" value="Unassembled WGS sequence"/>
</dbReference>
<comment type="similarity">
    <text evidence="1 3">Belongs to the ETS family.</text>
</comment>
<dbReference type="Pfam" id="PF02198">
    <property type="entry name" value="SAM_PNT"/>
    <property type="match status" value="1"/>
</dbReference>
<dbReference type="Gene3D" id="1.10.150.50">
    <property type="entry name" value="Transcription Factor, Ets-1"/>
    <property type="match status" value="1"/>
</dbReference>
<dbReference type="InterPro" id="IPR000418">
    <property type="entry name" value="Ets_dom"/>
</dbReference>
<dbReference type="GO" id="GO:0003677">
    <property type="term" value="F:DNA binding"/>
    <property type="evidence" value="ECO:0007669"/>
    <property type="project" value="UniProtKB-KW"/>
</dbReference>
<dbReference type="InterPro" id="IPR003118">
    <property type="entry name" value="Pointed_dom"/>
</dbReference>
<evidence type="ECO:0000256" key="3">
    <source>
        <dbReference type="RuleBase" id="RU004019"/>
    </source>
</evidence>
<feature type="domain" description="ETS" evidence="4">
    <location>
        <begin position="282"/>
        <end position="362"/>
    </location>
</feature>
<name>A0ABD0WGG9_UMBPY</name>
<dbReference type="GO" id="GO:0005634">
    <property type="term" value="C:nucleus"/>
    <property type="evidence" value="ECO:0007669"/>
    <property type="project" value="UniProtKB-SubCell"/>
</dbReference>
<dbReference type="InterPro" id="IPR036390">
    <property type="entry name" value="WH_DNA-bd_sf"/>
</dbReference>
<comment type="subcellular location">
    <subcellularLocation>
        <location evidence="3">Nucleus</location>
    </subcellularLocation>
</comment>
<dbReference type="AlphaFoldDB" id="A0ABD0WGG9"/>
<dbReference type="PANTHER" id="PTHR11849">
    <property type="entry name" value="ETS"/>
    <property type="match status" value="1"/>
</dbReference>
<comment type="caution">
    <text evidence="6">The sequence shown here is derived from an EMBL/GenBank/DDBJ whole genome shotgun (WGS) entry which is preliminary data.</text>
</comment>
<dbReference type="PANTHER" id="PTHR11849:SF209">
    <property type="entry name" value="ETS TRANSLOCATION VARIANT 2"/>
    <property type="match status" value="1"/>
</dbReference>
<dbReference type="EMBL" id="JAGEUA010000007">
    <property type="protein sequence ID" value="KAL0970495.1"/>
    <property type="molecule type" value="Genomic_DNA"/>
</dbReference>
<keyword evidence="7" id="KW-1185">Reference proteome</keyword>
<dbReference type="PROSITE" id="PS00345">
    <property type="entry name" value="ETS_DOMAIN_1"/>
    <property type="match status" value="1"/>
</dbReference>
<dbReference type="FunFam" id="1.10.150.50:FF:000014">
    <property type="entry name" value="Protein c-ets-1 isoform 1"/>
    <property type="match status" value="1"/>
</dbReference>
<dbReference type="PROSITE" id="PS51433">
    <property type="entry name" value="PNT"/>
    <property type="match status" value="1"/>
</dbReference>
<sequence length="389" mass="44614">MDWGTADDPLDVPPLTPTSKEVLSQAVRATFAGFAQERRRLHLPQDPNMWSEWDVNHWLDWCQAEFALQHLGPELRGLPGSDLCALDRESFLELTSDFTAGEILWEHLETMRRDCQYENDSPLILGSLNSLCLSQTNKDSYCEHMQLVNRRNSHLQVSYNPVDDPQLLTLEPVSVRHQDYYYQVDQEGSYSKHTSSVSLLRDYGSTDCDSDTEALHYEDGDMATSLSWTGPMQGLDEGVEESNSEDPFNVPHPRRSFREYMGDKPGVGNSPDDLGSIGSGPIQLWQFLLELLTDRSFQPFISWTGDGWEFKLTDPDEVAQLWGRRKNKPKMNYEKLSRGLRYYYDKNIIHKTAGKRYVYRFVCNLQGLLGYEPGELHAMLDITAKDSHE</sequence>
<evidence type="ECO:0000259" key="4">
    <source>
        <dbReference type="PROSITE" id="PS50061"/>
    </source>
</evidence>
<accession>A0ABD0WGG9</accession>
<dbReference type="SMART" id="SM00413">
    <property type="entry name" value="ETS"/>
    <property type="match status" value="1"/>
</dbReference>
<evidence type="ECO:0000259" key="5">
    <source>
        <dbReference type="PROSITE" id="PS51433"/>
    </source>
</evidence>